<reference evidence="9" key="1">
    <citation type="submission" date="2015-02" db="EMBL/GenBank/DDBJ databases">
        <title>Genome sequencing for Strongylocentrotus purpuratus.</title>
        <authorList>
            <person name="Murali S."/>
            <person name="Liu Y."/>
            <person name="Vee V."/>
            <person name="English A."/>
            <person name="Wang M."/>
            <person name="Skinner E."/>
            <person name="Han Y."/>
            <person name="Muzny D.M."/>
            <person name="Worley K.C."/>
            <person name="Gibbs R.A."/>
        </authorList>
    </citation>
    <scope>NUCLEOTIDE SEQUENCE</scope>
</reference>
<dbReference type="PANTHER" id="PTHR13314">
    <property type="entry name" value="CALCIUM CHANNEL FLOWER HOMOLOG"/>
    <property type="match status" value="1"/>
</dbReference>
<organism evidence="8 9">
    <name type="scientific">Strongylocentrotus purpuratus</name>
    <name type="common">Purple sea urchin</name>
    <dbReference type="NCBI Taxonomy" id="7668"/>
    <lineage>
        <taxon>Eukaryota</taxon>
        <taxon>Metazoa</taxon>
        <taxon>Echinodermata</taxon>
        <taxon>Eleutherozoa</taxon>
        <taxon>Echinozoa</taxon>
        <taxon>Echinoidea</taxon>
        <taxon>Euechinoidea</taxon>
        <taxon>Echinacea</taxon>
        <taxon>Camarodonta</taxon>
        <taxon>Echinidea</taxon>
        <taxon>Strongylocentrotidae</taxon>
        <taxon>Strongylocentrotus</taxon>
    </lineage>
</organism>
<evidence type="ECO:0000256" key="4">
    <source>
        <dbReference type="ARBA" id="ARBA00022989"/>
    </source>
</evidence>
<evidence type="ECO:0000313" key="9">
    <source>
        <dbReference type="Proteomes" id="UP000007110"/>
    </source>
</evidence>
<feature type="transmembrane region" description="Helical" evidence="7">
    <location>
        <begin position="33"/>
        <end position="56"/>
    </location>
</feature>
<dbReference type="GO" id="GO:0012505">
    <property type="term" value="C:endomembrane system"/>
    <property type="evidence" value="ECO:0007669"/>
    <property type="project" value="UniProtKB-SubCell"/>
</dbReference>
<proteinExistence type="inferred from homology"/>
<feature type="transmembrane region" description="Helical" evidence="7">
    <location>
        <begin position="108"/>
        <end position="141"/>
    </location>
</feature>
<evidence type="ECO:0000256" key="7">
    <source>
        <dbReference type="SAM" id="Phobius"/>
    </source>
</evidence>
<dbReference type="GeneID" id="755391"/>
<feature type="compositionally biased region" description="Polar residues" evidence="6">
    <location>
        <begin position="1"/>
        <end position="12"/>
    </location>
</feature>
<dbReference type="Proteomes" id="UP000007110">
    <property type="component" value="Unassembled WGS sequence"/>
</dbReference>
<evidence type="ECO:0000256" key="1">
    <source>
        <dbReference type="ARBA" id="ARBA00004127"/>
    </source>
</evidence>
<dbReference type="OrthoDB" id="9934994at2759"/>
<dbReference type="PANTHER" id="PTHR13314:SF2">
    <property type="entry name" value="CALCIUM CHANNEL FLOWER HOMOLOG"/>
    <property type="match status" value="1"/>
</dbReference>
<dbReference type="AlphaFoldDB" id="A0A7M7HIP6"/>
<protein>
    <recommendedName>
        <fullName evidence="10">Calcium channel flower</fullName>
    </recommendedName>
</protein>
<dbReference type="RefSeq" id="XP_011671877.2">
    <property type="nucleotide sequence ID" value="XM_011673575.2"/>
</dbReference>
<keyword evidence="3 7" id="KW-0812">Transmembrane</keyword>
<comment type="subcellular location">
    <subcellularLocation>
        <location evidence="1">Endomembrane system</location>
        <topology evidence="1">Multi-pass membrane protein</topology>
    </subcellularLocation>
</comment>
<evidence type="ECO:0008006" key="10">
    <source>
        <dbReference type="Google" id="ProtNLM"/>
    </source>
</evidence>
<keyword evidence="4 7" id="KW-1133">Transmembrane helix</keyword>
<keyword evidence="9" id="KW-1185">Reference proteome</keyword>
<dbReference type="GO" id="GO:0016020">
    <property type="term" value="C:membrane"/>
    <property type="evidence" value="ECO:0007669"/>
    <property type="project" value="InterPro"/>
</dbReference>
<dbReference type="OMA" id="CIELNTI"/>
<reference evidence="8" key="2">
    <citation type="submission" date="2021-01" db="UniProtKB">
        <authorList>
            <consortium name="EnsemblMetazoa"/>
        </authorList>
    </citation>
    <scope>IDENTIFICATION</scope>
</reference>
<name>A0A7M7HIP6_STRPU</name>
<dbReference type="EnsemblMetazoa" id="XM_011673575">
    <property type="protein sequence ID" value="XP_011671877"/>
    <property type="gene ID" value="LOC755391"/>
</dbReference>
<dbReference type="InParanoid" id="A0A7M7HIP6"/>
<comment type="similarity">
    <text evidence="2">Belongs to the calcium channel flower family.</text>
</comment>
<feature type="region of interest" description="Disordered" evidence="6">
    <location>
        <begin position="1"/>
        <end position="22"/>
    </location>
</feature>
<evidence type="ECO:0000256" key="3">
    <source>
        <dbReference type="ARBA" id="ARBA00022692"/>
    </source>
</evidence>
<dbReference type="InterPro" id="IPR019365">
    <property type="entry name" value="TVP18/Ca-channel_flower"/>
</dbReference>
<accession>A0A7M7HIP6</accession>
<keyword evidence="5 7" id="KW-0472">Membrane</keyword>
<dbReference type="Pfam" id="PF10233">
    <property type="entry name" value="Cg6151-P"/>
    <property type="match status" value="1"/>
</dbReference>
<dbReference type="KEGG" id="spu:755391"/>
<evidence type="ECO:0000256" key="2">
    <source>
        <dbReference type="ARBA" id="ARBA00010023"/>
    </source>
</evidence>
<feature type="region of interest" description="Disordered" evidence="6">
    <location>
        <begin position="156"/>
        <end position="181"/>
    </location>
</feature>
<evidence type="ECO:0000256" key="6">
    <source>
        <dbReference type="SAM" id="MobiDB-lite"/>
    </source>
</evidence>
<sequence length="181" mass="19709">MADTYKTLNNDGQPQQASAPPPPQPEVGFCFRLFVRIVASVAGVLAIILGLISLITVKGMCIVAGIYIILLGFLTILLEAPFCCQFLDITDKVSKWSERRAPWQKALFYLLLPIVPFFFCTGLSSIFACLGIMATGVLYGLVFIGKKGDAVKNAQRAQQPGDMPLSDPPSLDPYGRKELIP</sequence>
<dbReference type="GO" id="GO:0016192">
    <property type="term" value="P:vesicle-mediated transport"/>
    <property type="evidence" value="ECO:0000318"/>
    <property type="project" value="GO_Central"/>
</dbReference>
<evidence type="ECO:0000256" key="5">
    <source>
        <dbReference type="ARBA" id="ARBA00023136"/>
    </source>
</evidence>
<evidence type="ECO:0000313" key="8">
    <source>
        <dbReference type="EnsemblMetazoa" id="XP_011671877"/>
    </source>
</evidence>
<feature type="transmembrane region" description="Helical" evidence="7">
    <location>
        <begin position="62"/>
        <end position="87"/>
    </location>
</feature>
<dbReference type="SMART" id="SM01077">
    <property type="entry name" value="Cg6151-P"/>
    <property type="match status" value="1"/>
</dbReference>